<keyword evidence="2" id="KW-1185">Reference proteome</keyword>
<name>A0ABN8R5F6_9CNID</name>
<dbReference type="Proteomes" id="UP001159427">
    <property type="component" value="Unassembled WGS sequence"/>
</dbReference>
<dbReference type="PROSITE" id="PS51257">
    <property type="entry name" value="PROKAR_LIPOPROTEIN"/>
    <property type="match status" value="1"/>
</dbReference>
<feature type="non-terminal residue" evidence="1">
    <location>
        <position position="122"/>
    </location>
</feature>
<comment type="caution">
    <text evidence="1">The sequence shown here is derived from an EMBL/GenBank/DDBJ whole genome shotgun (WGS) entry which is preliminary data.</text>
</comment>
<proteinExistence type="predicted"/>
<evidence type="ECO:0000313" key="1">
    <source>
        <dbReference type="EMBL" id="CAH3174250.1"/>
    </source>
</evidence>
<protein>
    <submittedName>
        <fullName evidence="1">Uncharacterized protein</fullName>
    </submittedName>
</protein>
<evidence type="ECO:0000313" key="2">
    <source>
        <dbReference type="Proteomes" id="UP001159427"/>
    </source>
</evidence>
<sequence length="122" mass="13134">MLLKQRSHAVSFKSGKIDNITALNGAGLFACEKITFAEPFPNGKQVKVFASPSNSSTGAALWVESEDKSQFSACIYEYSDGSNAIEINWIALQSAPSGAQIGTTSLDSWTTGTECKKIYFPQ</sequence>
<dbReference type="EMBL" id="CALNXI010001655">
    <property type="protein sequence ID" value="CAH3174250.1"/>
    <property type="molecule type" value="Genomic_DNA"/>
</dbReference>
<gene>
    <name evidence="1" type="ORF">PEVE_00009467</name>
</gene>
<organism evidence="1 2">
    <name type="scientific">Porites evermanni</name>
    <dbReference type="NCBI Taxonomy" id="104178"/>
    <lineage>
        <taxon>Eukaryota</taxon>
        <taxon>Metazoa</taxon>
        <taxon>Cnidaria</taxon>
        <taxon>Anthozoa</taxon>
        <taxon>Hexacorallia</taxon>
        <taxon>Scleractinia</taxon>
        <taxon>Fungiina</taxon>
        <taxon>Poritidae</taxon>
        <taxon>Porites</taxon>
    </lineage>
</organism>
<accession>A0ABN8R5F6</accession>
<reference evidence="1 2" key="1">
    <citation type="submission" date="2022-05" db="EMBL/GenBank/DDBJ databases">
        <authorList>
            <consortium name="Genoscope - CEA"/>
            <person name="William W."/>
        </authorList>
    </citation>
    <scope>NUCLEOTIDE SEQUENCE [LARGE SCALE GENOMIC DNA]</scope>
</reference>